<dbReference type="Proteomes" id="UP000640274">
    <property type="component" value="Unassembled WGS sequence"/>
</dbReference>
<gene>
    <name evidence="1" type="ORF">JFN88_03975</name>
</gene>
<protein>
    <submittedName>
        <fullName evidence="1">Uncharacterized protein</fullName>
    </submittedName>
</protein>
<dbReference type="EMBL" id="JAELUP010000008">
    <property type="protein sequence ID" value="MBJ6360481.1"/>
    <property type="molecule type" value="Genomic_DNA"/>
</dbReference>
<comment type="caution">
    <text evidence="1">The sequence shown here is derived from an EMBL/GenBank/DDBJ whole genome shotgun (WGS) entry which is preliminary data.</text>
</comment>
<dbReference type="AlphaFoldDB" id="A0A934IWA4"/>
<evidence type="ECO:0000313" key="1">
    <source>
        <dbReference type="EMBL" id="MBJ6360481.1"/>
    </source>
</evidence>
<proteinExistence type="predicted"/>
<sequence length="256" mass="30313">MLQIDILDFIRESIDTGYYVHLNIDESVIPESPGYKKGPFFHPIFIYGYNNVERKFKVGGFFNQRKYQFIETDYKLIKQGYDKAIADQNNLWINRLQLYKINPSANFLFDIECVLEGLTEYYFSVPSDRKVKHFENPDTTAVFGLRTYDSLKEYIGTIALKDLFIDIRPFHVIWEHKKVMISRLEYMSNMEPNLNLYIEAYDKLGTDALIMRNMALKFNITEDTRLLEQLLVNLNNIQLKEKELLEIMLPEIEKCI</sequence>
<dbReference type="RefSeq" id="WP_199018025.1">
    <property type="nucleotide sequence ID" value="NZ_JAELUP010000008.1"/>
</dbReference>
<evidence type="ECO:0000313" key="2">
    <source>
        <dbReference type="Proteomes" id="UP000640274"/>
    </source>
</evidence>
<keyword evidence="2" id="KW-1185">Reference proteome</keyword>
<accession>A0A934IWA4</accession>
<organism evidence="1 2">
    <name type="scientific">Paenibacillus roseus</name>
    <dbReference type="NCBI Taxonomy" id="2798579"/>
    <lineage>
        <taxon>Bacteria</taxon>
        <taxon>Bacillati</taxon>
        <taxon>Bacillota</taxon>
        <taxon>Bacilli</taxon>
        <taxon>Bacillales</taxon>
        <taxon>Paenibacillaceae</taxon>
        <taxon>Paenibacillus</taxon>
    </lineage>
</organism>
<reference evidence="1" key="1">
    <citation type="submission" date="2020-12" db="EMBL/GenBank/DDBJ databases">
        <authorList>
            <person name="Huq M.A."/>
        </authorList>
    </citation>
    <scope>NUCLEOTIDE SEQUENCE</scope>
    <source>
        <strain evidence="1">MAHUQ-46</strain>
    </source>
</reference>
<name>A0A934IWA4_9BACL</name>